<name>A0A381U8D2_9ZZZZ</name>
<sequence>VHTNGDIVFSNYGCPEFSGSVTITNEAVENGGGIGGWGACDEGVFEQEIDGETVNILDTISTIIFPPENSAQLVRANADYVFTADDMLFRSGKKDTMIMTEINFTEGGFWAAQWWYNIPPIGGPPNEFDFFWDGISQALNVVLGGLHFGQDNLYDPETGYDEADFFVVSHTDIHGDNVLTDLINTIDTDDILQIRNNDESKTVSFTVQNPPFQTSQGVLVSIVPGSINYSSDIDEGFLDNEPVTLVNTSASTGLAEDVEWNSFQYYHDHVDDGSEYCPVGGRHHFDFDYWNAAGIVGSNCDIFSCPNDIYNSEYVYMQKVFYPYSNPTVIYVKGGQVLVRGIVGGKYTIVTDDYTEYRRHDNMTIVDRVWGNIWLINDILYADSYTNGQVIHPEDGGTENVLGLIAGGSVIIANTRPNGARGQAYGSDIKINAAIMAMYGGFISHYWQNNLTAYHDWNDNLAYGYIADGRGGHRNYYRTENQNGLYNNTNDKRGVVHLWGSIVQQKRGYMLRNFPGPYNVSPGVGYDKNYHYDWNLRFNPPPYYPDQVDINNNIILKMASYGELDNDL</sequence>
<gene>
    <name evidence="1" type="ORF">METZ01_LOCUS77326</name>
</gene>
<accession>A0A381U8D2</accession>
<evidence type="ECO:0000313" key="1">
    <source>
        <dbReference type="EMBL" id="SVA24472.1"/>
    </source>
</evidence>
<feature type="non-terminal residue" evidence="1">
    <location>
        <position position="1"/>
    </location>
</feature>
<protein>
    <submittedName>
        <fullName evidence="1">Uncharacterized protein</fullName>
    </submittedName>
</protein>
<dbReference type="EMBL" id="UINC01005936">
    <property type="protein sequence ID" value="SVA24472.1"/>
    <property type="molecule type" value="Genomic_DNA"/>
</dbReference>
<dbReference type="AlphaFoldDB" id="A0A381U8D2"/>
<organism evidence="1">
    <name type="scientific">marine metagenome</name>
    <dbReference type="NCBI Taxonomy" id="408172"/>
    <lineage>
        <taxon>unclassified sequences</taxon>
        <taxon>metagenomes</taxon>
        <taxon>ecological metagenomes</taxon>
    </lineage>
</organism>
<reference evidence="1" key="1">
    <citation type="submission" date="2018-05" db="EMBL/GenBank/DDBJ databases">
        <authorList>
            <person name="Lanie J.A."/>
            <person name="Ng W.-L."/>
            <person name="Kazmierczak K.M."/>
            <person name="Andrzejewski T.M."/>
            <person name="Davidsen T.M."/>
            <person name="Wayne K.J."/>
            <person name="Tettelin H."/>
            <person name="Glass J.I."/>
            <person name="Rusch D."/>
            <person name="Podicherti R."/>
            <person name="Tsui H.-C.T."/>
            <person name="Winkler M.E."/>
        </authorList>
    </citation>
    <scope>NUCLEOTIDE SEQUENCE</scope>
</reference>
<proteinExistence type="predicted"/>